<feature type="region of interest" description="Disordered" evidence="1">
    <location>
        <begin position="1"/>
        <end position="288"/>
    </location>
</feature>
<feature type="compositionally biased region" description="Low complexity" evidence="1">
    <location>
        <begin position="52"/>
        <end position="63"/>
    </location>
</feature>
<feature type="compositionally biased region" description="Basic and acidic residues" evidence="1">
    <location>
        <begin position="356"/>
        <end position="376"/>
    </location>
</feature>
<feature type="compositionally biased region" description="Polar residues" evidence="1">
    <location>
        <begin position="404"/>
        <end position="415"/>
    </location>
</feature>
<accession>A0A8H5GY47</accession>
<organism evidence="2 3">
    <name type="scientific">Tricholomella constricta</name>
    <dbReference type="NCBI Taxonomy" id="117010"/>
    <lineage>
        <taxon>Eukaryota</taxon>
        <taxon>Fungi</taxon>
        <taxon>Dikarya</taxon>
        <taxon>Basidiomycota</taxon>
        <taxon>Agaricomycotina</taxon>
        <taxon>Agaricomycetes</taxon>
        <taxon>Agaricomycetidae</taxon>
        <taxon>Agaricales</taxon>
        <taxon>Tricholomatineae</taxon>
        <taxon>Lyophyllaceae</taxon>
        <taxon>Tricholomella</taxon>
    </lineage>
</organism>
<protein>
    <submittedName>
        <fullName evidence="2">Uncharacterized protein</fullName>
    </submittedName>
</protein>
<dbReference type="EMBL" id="JAACJP010000039">
    <property type="protein sequence ID" value="KAF5373426.1"/>
    <property type="molecule type" value="Genomic_DNA"/>
</dbReference>
<feature type="compositionally biased region" description="Polar residues" evidence="1">
    <location>
        <begin position="422"/>
        <end position="437"/>
    </location>
</feature>
<keyword evidence="3" id="KW-1185">Reference proteome</keyword>
<feature type="compositionally biased region" description="Polar residues" evidence="1">
    <location>
        <begin position="186"/>
        <end position="219"/>
    </location>
</feature>
<feature type="compositionally biased region" description="Polar residues" evidence="1">
    <location>
        <begin position="238"/>
        <end position="267"/>
    </location>
</feature>
<gene>
    <name evidence="2" type="ORF">D9615_009457</name>
</gene>
<feature type="compositionally biased region" description="Low complexity" evidence="1">
    <location>
        <begin position="124"/>
        <end position="139"/>
    </location>
</feature>
<dbReference type="OrthoDB" id="10654764at2759"/>
<feature type="compositionally biased region" description="Polar residues" evidence="1">
    <location>
        <begin position="13"/>
        <end position="43"/>
    </location>
</feature>
<feature type="compositionally biased region" description="Low complexity" evidence="1">
    <location>
        <begin position="464"/>
        <end position="473"/>
    </location>
</feature>
<feature type="region of interest" description="Disordered" evidence="1">
    <location>
        <begin position="306"/>
        <end position="547"/>
    </location>
</feature>
<feature type="compositionally biased region" description="Low complexity" evidence="1">
    <location>
        <begin position="172"/>
        <end position="181"/>
    </location>
</feature>
<reference evidence="2 3" key="1">
    <citation type="journal article" date="2020" name="ISME J.">
        <title>Uncovering the hidden diversity of litter-decomposition mechanisms in mushroom-forming fungi.</title>
        <authorList>
            <person name="Floudas D."/>
            <person name="Bentzer J."/>
            <person name="Ahren D."/>
            <person name="Johansson T."/>
            <person name="Persson P."/>
            <person name="Tunlid A."/>
        </authorList>
    </citation>
    <scope>NUCLEOTIDE SEQUENCE [LARGE SCALE GENOMIC DNA]</scope>
    <source>
        <strain evidence="2 3">CBS 661.87</strain>
    </source>
</reference>
<sequence>MTHDYSTPYYHPSDQNYSTNNPQYFYPSQSATVQPDPTDTQRSSSKHHATSSRRSQPGGSSRQHGTGRPPASQGRTEDRAYTGDDPSGSRAPPPRASQPIASSSRRGEVSQPTVSLPAHASQPIASSSRRAEASQAIISSEDHTYRTTTIRPLPRPPVPSSWVPARTQANTSSAVPQSSSSKAGPLSSTPSAVPHASSSNARPQPSTSLAVPQSTSSNARPHPAPRVSEASPSPREGVNTSQSRRTHGISTALSGTAPEPSSATTTHSHVHFPEDVMTHPASRRSSRNDVAPAMAYPNIHSVLQEGGSQSLPRATAAAGSSFAEGSRSRRASYVPVSVNERSGQTHHSSNHQSRTHPVDGERRSNESAPRGDRHAEPVPVQQPSSSRGDASHRRTNEVPPQGANLPQANGAQSSSRSHRQSNIHPNSNPAPVPSMQSRSHRLPDAPVNQSNNHPVPNPAPAPSMQPSSSSTPMNVPPPNPQSNNQPGPNPAPVPSMQPSSTSIPMNVPPPNPSNTNISPDSERGVLRASNDAPPSGQRSGSRSDPWIVPEGWKLSRELIVTNSISVEMFLAILRECTQLQRLSVKLHRRDTTKSLRDSDGPRIRADNIEVLLITTSVEPFPILDTLTLPKLGYFDLRWDSCHGQSTPRHSKIGLYQLMNRSRCPLRYLTLENIFPSEKELLWCLELPNVSRTIQKLVLRGDHNRSLPSRSSGRLITGNTLAMLSQVTNGSVACSLGDFLICPNLRTMELSCCDVRDGELSKMVDSRSYPPEIPFHLTFSYRDNGAMLRPVDKEALIVTCAERNAWLSIHMTDVQLVVTAD</sequence>
<name>A0A8H5GY47_9AGAR</name>
<evidence type="ECO:0000256" key="1">
    <source>
        <dbReference type="SAM" id="MobiDB-lite"/>
    </source>
</evidence>
<proteinExistence type="predicted"/>
<dbReference type="AlphaFoldDB" id="A0A8H5GY47"/>
<feature type="compositionally biased region" description="Polar residues" evidence="1">
    <location>
        <begin position="339"/>
        <end position="352"/>
    </location>
</feature>
<dbReference type="Proteomes" id="UP000565441">
    <property type="component" value="Unassembled WGS sequence"/>
</dbReference>
<evidence type="ECO:0000313" key="3">
    <source>
        <dbReference type="Proteomes" id="UP000565441"/>
    </source>
</evidence>
<evidence type="ECO:0000313" key="2">
    <source>
        <dbReference type="EMBL" id="KAF5373426.1"/>
    </source>
</evidence>
<comment type="caution">
    <text evidence="2">The sequence shown here is derived from an EMBL/GenBank/DDBJ whole genome shotgun (WGS) entry which is preliminary data.</text>
</comment>